<dbReference type="Proteomes" id="UP000589373">
    <property type="component" value="Unassembled WGS sequence"/>
</dbReference>
<dbReference type="Pfam" id="PF06172">
    <property type="entry name" value="Cupin_5"/>
    <property type="match status" value="1"/>
</dbReference>
<dbReference type="Gene3D" id="2.60.120.10">
    <property type="entry name" value="Jelly Rolls"/>
    <property type="match status" value="1"/>
</dbReference>
<sequence>MTTPTASFWIHELLLQPHAEGGYFRETGHSPELIVTDDRRERYLYSNILFLLTADNPSHFHRLKADEVWYFHEGSALTIHLLHPDGRYEAVSMGRHPEKGELFQFTVPKGVIFGSSVEGSSGDYALVSCMVSPGFDYNDFELLTYDALIKTYPDYGSILEKLAYKKIPETSFRKDHV</sequence>
<dbReference type="PANTHER" id="PTHR33387">
    <property type="entry name" value="RMLC-LIKE JELLY ROLL FOLD PROTEIN"/>
    <property type="match status" value="1"/>
</dbReference>
<proteinExistence type="predicted"/>
<accession>A0A847D7F3</accession>
<evidence type="ECO:0000259" key="1">
    <source>
        <dbReference type="Pfam" id="PF06172"/>
    </source>
</evidence>
<dbReference type="CDD" id="cd06121">
    <property type="entry name" value="cupin_YML079wp"/>
    <property type="match status" value="1"/>
</dbReference>
<feature type="domain" description="DUF985" evidence="1">
    <location>
        <begin position="9"/>
        <end position="143"/>
    </location>
</feature>
<reference evidence="2 3" key="1">
    <citation type="journal article" date="2020" name="Biotechnol. Biofuels">
        <title>New insights from the biogas microbiome by comprehensive genome-resolved metagenomics of nearly 1600 species originating from multiple anaerobic digesters.</title>
        <authorList>
            <person name="Campanaro S."/>
            <person name="Treu L."/>
            <person name="Rodriguez-R L.M."/>
            <person name="Kovalovszki A."/>
            <person name="Ziels R.M."/>
            <person name="Maus I."/>
            <person name="Zhu X."/>
            <person name="Kougias P.G."/>
            <person name="Basile A."/>
            <person name="Luo G."/>
            <person name="Schluter A."/>
            <person name="Konstantinidis K.T."/>
            <person name="Angelidaki I."/>
        </authorList>
    </citation>
    <scope>NUCLEOTIDE SEQUENCE [LARGE SCALE GENOMIC DNA]</scope>
    <source>
        <strain evidence="2">AS07pgkLD_105</strain>
    </source>
</reference>
<dbReference type="InterPro" id="IPR009327">
    <property type="entry name" value="Cupin_DUF985"/>
</dbReference>
<dbReference type="RefSeq" id="WP_276646826.1">
    <property type="nucleotide sequence ID" value="NZ_JAAZCD010000199.1"/>
</dbReference>
<dbReference type="InterPro" id="IPR011051">
    <property type="entry name" value="RmlC_Cupin_sf"/>
</dbReference>
<evidence type="ECO:0000313" key="2">
    <source>
        <dbReference type="EMBL" id="NLD32334.1"/>
    </source>
</evidence>
<name>A0A847D7F3_9LACT</name>
<dbReference type="PANTHER" id="PTHR33387:SF3">
    <property type="entry name" value="DUF985 DOMAIN-CONTAINING PROTEIN"/>
    <property type="match status" value="1"/>
</dbReference>
<comment type="caution">
    <text evidence="2">The sequence shown here is derived from an EMBL/GenBank/DDBJ whole genome shotgun (WGS) entry which is preliminary data.</text>
</comment>
<organism evidence="2 3">
    <name type="scientific">Trichococcus flocculiformis</name>
    <dbReference type="NCBI Taxonomy" id="82803"/>
    <lineage>
        <taxon>Bacteria</taxon>
        <taxon>Bacillati</taxon>
        <taxon>Bacillota</taxon>
        <taxon>Bacilli</taxon>
        <taxon>Lactobacillales</taxon>
        <taxon>Carnobacteriaceae</taxon>
        <taxon>Trichococcus</taxon>
    </lineage>
</organism>
<dbReference type="InterPro" id="IPR014710">
    <property type="entry name" value="RmlC-like_jellyroll"/>
</dbReference>
<evidence type="ECO:0000313" key="3">
    <source>
        <dbReference type="Proteomes" id="UP000589373"/>
    </source>
</evidence>
<dbReference type="InterPro" id="IPR039935">
    <property type="entry name" value="YML079W-like"/>
</dbReference>
<gene>
    <name evidence="2" type="ORF">GX662_08810</name>
</gene>
<dbReference type="AlphaFoldDB" id="A0A847D7F3"/>
<protein>
    <submittedName>
        <fullName evidence="2">Cupin domain-containing protein</fullName>
    </submittedName>
</protein>
<dbReference type="EMBL" id="JAAZCD010000199">
    <property type="protein sequence ID" value="NLD32334.1"/>
    <property type="molecule type" value="Genomic_DNA"/>
</dbReference>
<dbReference type="SUPFAM" id="SSF51182">
    <property type="entry name" value="RmlC-like cupins"/>
    <property type="match status" value="1"/>
</dbReference>